<dbReference type="InterPro" id="IPR036465">
    <property type="entry name" value="vWFA_dom_sf"/>
</dbReference>
<dbReference type="SUPFAM" id="SSF53300">
    <property type="entry name" value="vWA-like"/>
    <property type="match status" value="1"/>
</dbReference>
<dbReference type="STRING" id="1678841.TBC1_111536"/>
<organism evidence="1">
    <name type="scientific">Lentimicrobium saccharophilum</name>
    <dbReference type="NCBI Taxonomy" id="1678841"/>
    <lineage>
        <taxon>Bacteria</taxon>
        <taxon>Pseudomonadati</taxon>
        <taxon>Bacteroidota</taxon>
        <taxon>Bacteroidia</taxon>
        <taxon>Bacteroidales</taxon>
        <taxon>Lentimicrobiaceae</taxon>
        <taxon>Lentimicrobium</taxon>
    </lineage>
</organism>
<gene>
    <name evidence="1" type="ORF">TBC1_111536</name>
</gene>
<dbReference type="InterPro" id="IPR011392">
    <property type="entry name" value="Tellurite-R_TerY"/>
</dbReference>
<evidence type="ECO:0000313" key="2">
    <source>
        <dbReference type="Proteomes" id="UP000053091"/>
    </source>
</evidence>
<dbReference type="AlphaFoldDB" id="A0A0S7BY18"/>
<accession>A0A0S7BY18</accession>
<proteinExistence type="predicted"/>
<dbReference type="Gene3D" id="3.40.50.410">
    <property type="entry name" value="von Willebrand factor, type A domain"/>
    <property type="match status" value="1"/>
</dbReference>
<sequence length="196" mass="21628">MRGEPIESIKVGLEAMVASLRQDPFALESVYMSIATFNRNVELLVPLTELESLQIPTINQPESGPTHLGEALQFICKKVDNEVELSTPDKKGDWMPLLFIMCDGRASDPQLFNTIISEIQKRHFGSIIACIVGSKTDVDNVRKITDKIVSLETTDSGTFKQFFKWVSASVSVGNRSIGATDQMLLPPPPPEVHSVI</sequence>
<dbReference type="Proteomes" id="UP000053091">
    <property type="component" value="Unassembled WGS sequence"/>
</dbReference>
<keyword evidence="2" id="KW-1185">Reference proteome</keyword>
<dbReference type="PIRSF" id="PIRSF020634">
    <property type="entry name" value="TerY_vWA"/>
    <property type="match status" value="1"/>
</dbReference>
<dbReference type="EMBL" id="DF968182">
    <property type="protein sequence ID" value="GAP43383.1"/>
    <property type="molecule type" value="Genomic_DNA"/>
</dbReference>
<reference evidence="1" key="1">
    <citation type="journal article" date="2015" name="Genome Announc.">
        <title>Draft Genome Sequence of Bacteroidales Strain TBC1, a Novel Isolate from a Methanogenic Wastewater Treatment System.</title>
        <authorList>
            <person name="Tourlousse D.M."/>
            <person name="Matsuura N."/>
            <person name="Sun L."/>
            <person name="Toyonaga M."/>
            <person name="Kuroda K."/>
            <person name="Ohashi A."/>
            <person name="Cruz R."/>
            <person name="Yamaguchi T."/>
            <person name="Sekiguchi Y."/>
        </authorList>
    </citation>
    <scope>NUCLEOTIDE SEQUENCE [LARGE SCALE GENOMIC DNA]</scope>
    <source>
        <strain evidence="1">TBC1</strain>
    </source>
</reference>
<protein>
    <submittedName>
        <fullName evidence="1">Uncharacterized conserved protein YegL, contains vWA domain of TerY type</fullName>
    </submittedName>
</protein>
<name>A0A0S7BY18_9BACT</name>
<evidence type="ECO:0000313" key="1">
    <source>
        <dbReference type="EMBL" id="GAP43383.1"/>
    </source>
</evidence>